<proteinExistence type="predicted"/>
<accession>A0A1B8PLD9</accession>
<sequence length="68" mass="7775">MLFVAFDVSDFKHSFINHSKELAKTTTTSVVLTKDTAIFLSKNVNLDLTMAHHHKRLKPCENGVRFRS</sequence>
<dbReference type="AlphaFoldDB" id="A0A1B8PLD9"/>
<dbReference type="EMBL" id="LXTW01000012">
    <property type="protein sequence ID" value="OBX85020.1"/>
    <property type="molecule type" value="Genomic_DNA"/>
</dbReference>
<reference evidence="2 3" key="1">
    <citation type="submission" date="2016-05" db="EMBL/GenBank/DDBJ databases">
        <title>Draft genome sequence of Moraxella nonliquefaciens CCUG 348T.</title>
        <authorList>
            <person name="Salva-Serra F."/>
            <person name="Engstrom-Jakobsson H."/>
            <person name="Thorell K."/>
            <person name="Gonzales-Siles L."/>
            <person name="Karlsson R."/>
            <person name="Boulund F."/>
            <person name="Engstrand L."/>
            <person name="Kristiansson E."/>
            <person name="Moore E."/>
        </authorList>
    </citation>
    <scope>NUCLEOTIDE SEQUENCE [LARGE SCALE GENOMIC DNA]</scope>
    <source>
        <strain evidence="2 3">CCUG 348</strain>
    </source>
</reference>
<reference evidence="1 4" key="2">
    <citation type="submission" date="2016-06" db="EMBL/GenBank/DDBJ databases">
        <title>Draft genome of Moraxella nonliquefaciens CCUG 60284.</title>
        <authorList>
            <person name="Salva-Serra F."/>
            <person name="Engstrom-Jakobsson H."/>
            <person name="Thorell K."/>
            <person name="Gonzales-Siles L."/>
            <person name="Karlsson R."/>
            <person name="Boulund F."/>
            <person name="Engstrand L."/>
            <person name="Kristiansson E."/>
            <person name="Moore E."/>
        </authorList>
    </citation>
    <scope>NUCLEOTIDE SEQUENCE [LARGE SCALE GENOMIC DNA]</scope>
    <source>
        <strain evidence="1 4">CCUG 60284</strain>
    </source>
</reference>
<evidence type="ECO:0000313" key="1">
    <source>
        <dbReference type="EMBL" id="OBX51809.1"/>
    </source>
</evidence>
<dbReference type="Proteomes" id="UP000092671">
    <property type="component" value="Unassembled WGS sequence"/>
</dbReference>
<evidence type="ECO:0000313" key="3">
    <source>
        <dbReference type="Proteomes" id="UP000092575"/>
    </source>
</evidence>
<comment type="caution">
    <text evidence="1">The sequence shown here is derived from an EMBL/GenBank/DDBJ whole genome shotgun (WGS) entry which is preliminary data.</text>
</comment>
<organism evidence="1 4">
    <name type="scientific">Moraxella nonliquefaciens</name>
    <dbReference type="NCBI Taxonomy" id="478"/>
    <lineage>
        <taxon>Bacteria</taxon>
        <taxon>Pseudomonadati</taxon>
        <taxon>Pseudomonadota</taxon>
        <taxon>Gammaproteobacteria</taxon>
        <taxon>Moraxellales</taxon>
        <taxon>Moraxellaceae</taxon>
        <taxon>Moraxella</taxon>
    </lineage>
</organism>
<protein>
    <submittedName>
        <fullName evidence="1">Uncharacterized protein</fullName>
    </submittedName>
</protein>
<name>A0A1B8PLD9_MORNO</name>
<evidence type="ECO:0000313" key="4">
    <source>
        <dbReference type="Proteomes" id="UP000092671"/>
    </source>
</evidence>
<gene>
    <name evidence="2" type="ORF">A7456_02375</name>
    <name evidence="1" type="ORF">A9Z60_05855</name>
</gene>
<dbReference type="EMBL" id="LZDN01000003">
    <property type="protein sequence ID" value="OBX51809.1"/>
    <property type="molecule type" value="Genomic_DNA"/>
</dbReference>
<dbReference type="Proteomes" id="UP000092575">
    <property type="component" value="Unassembled WGS sequence"/>
</dbReference>
<evidence type="ECO:0000313" key="2">
    <source>
        <dbReference type="EMBL" id="OBX85020.1"/>
    </source>
</evidence>